<dbReference type="InterPro" id="IPR029063">
    <property type="entry name" value="SAM-dependent_MTases_sf"/>
</dbReference>
<dbReference type="InterPro" id="IPR041698">
    <property type="entry name" value="Methyltransf_25"/>
</dbReference>
<sequence length="250" mass="26586">MTGASGPSGADDAERFEEIYRAAAGLPAATPWDIGGAQPVVRRLVALGAINGAVLDPGTGPGHHAIHFAEHGFAATGIDVSETAIERARANARAADVSVDFRVGDAKTLEGFTDCFDTVVDTAFYNTFGGPAQHDYLRALHRATRPGARLYLIAAADYNINGFFMPPAMSVDELRSGLPAGGWRISYLGPTSYLVNVSAARFAAQAEQNPAAPPRIRQIAQRLAVIEPLLDGQLVHAPFWEVHATRVDQL</sequence>
<keyword evidence="1" id="KW-0489">Methyltransferase</keyword>
<dbReference type="GO" id="GO:0008168">
    <property type="term" value="F:methyltransferase activity"/>
    <property type="evidence" value="ECO:0007669"/>
    <property type="project" value="UniProtKB-KW"/>
</dbReference>
<evidence type="ECO:0000313" key="6">
    <source>
        <dbReference type="Proteomes" id="UP000465263"/>
    </source>
</evidence>
<evidence type="ECO:0000256" key="3">
    <source>
        <dbReference type="ARBA" id="ARBA00022691"/>
    </source>
</evidence>
<comment type="caution">
    <text evidence="5">The sequence shown here is derived from an EMBL/GenBank/DDBJ whole genome shotgun (WGS) entry which is preliminary data.</text>
</comment>
<evidence type="ECO:0000259" key="4">
    <source>
        <dbReference type="Pfam" id="PF13649"/>
    </source>
</evidence>
<dbReference type="EMBL" id="BLKV01000001">
    <property type="protein sequence ID" value="GFG69154.1"/>
    <property type="molecule type" value="Genomic_DNA"/>
</dbReference>
<gene>
    <name evidence="5" type="ORF">MSEN_08740</name>
</gene>
<dbReference type="OrthoDB" id="3825914at2"/>
<reference evidence="5 6" key="1">
    <citation type="journal article" date="2019" name="Emerg. Microbes Infect.">
        <title>Comprehensive subspecies identification of 175 nontuberculous mycobacteria species based on 7547 genomic profiles.</title>
        <authorList>
            <person name="Matsumoto Y."/>
            <person name="Kinjo T."/>
            <person name="Motooka D."/>
            <person name="Nabeya D."/>
            <person name="Jung N."/>
            <person name="Uechi K."/>
            <person name="Horii T."/>
            <person name="Iida T."/>
            <person name="Fujita J."/>
            <person name="Nakamura S."/>
        </authorList>
    </citation>
    <scope>NUCLEOTIDE SEQUENCE [LARGE SCALE GENOMIC DNA]</scope>
    <source>
        <strain evidence="5 6">JCM 16017</strain>
    </source>
</reference>
<dbReference type="AlphaFoldDB" id="A0A7I9XGT0"/>
<evidence type="ECO:0000256" key="1">
    <source>
        <dbReference type="ARBA" id="ARBA00022603"/>
    </source>
</evidence>
<dbReference type="Gene3D" id="3.40.50.150">
    <property type="entry name" value="Vaccinia Virus protein VP39"/>
    <property type="match status" value="1"/>
</dbReference>
<feature type="domain" description="Methyltransferase" evidence="4">
    <location>
        <begin position="54"/>
        <end position="147"/>
    </location>
</feature>
<keyword evidence="6" id="KW-1185">Reference proteome</keyword>
<dbReference type="GO" id="GO:0032259">
    <property type="term" value="P:methylation"/>
    <property type="evidence" value="ECO:0007669"/>
    <property type="project" value="UniProtKB-KW"/>
</dbReference>
<dbReference type="Pfam" id="PF13649">
    <property type="entry name" value="Methyltransf_25"/>
    <property type="match status" value="1"/>
</dbReference>
<evidence type="ECO:0000256" key="2">
    <source>
        <dbReference type="ARBA" id="ARBA00022679"/>
    </source>
</evidence>
<accession>A0A7I9XGT0</accession>
<dbReference type="RefSeq" id="WP_085086733.1">
    <property type="nucleotide sequence ID" value="NZ_BLKV01000001.1"/>
</dbReference>
<dbReference type="PANTHER" id="PTHR43464:SF19">
    <property type="entry name" value="UBIQUINONE BIOSYNTHESIS O-METHYLTRANSFERASE, MITOCHONDRIAL"/>
    <property type="match status" value="1"/>
</dbReference>
<organism evidence="5 6">
    <name type="scientific">Mycolicibacter senuensis</name>
    <dbReference type="NCBI Taxonomy" id="386913"/>
    <lineage>
        <taxon>Bacteria</taxon>
        <taxon>Bacillati</taxon>
        <taxon>Actinomycetota</taxon>
        <taxon>Actinomycetes</taxon>
        <taxon>Mycobacteriales</taxon>
        <taxon>Mycobacteriaceae</taxon>
        <taxon>Mycolicibacter</taxon>
    </lineage>
</organism>
<keyword evidence="3" id="KW-0949">S-adenosyl-L-methionine</keyword>
<name>A0A7I9XGT0_9MYCO</name>
<dbReference type="CDD" id="cd02440">
    <property type="entry name" value="AdoMet_MTases"/>
    <property type="match status" value="1"/>
</dbReference>
<dbReference type="Proteomes" id="UP000465263">
    <property type="component" value="Unassembled WGS sequence"/>
</dbReference>
<dbReference type="PANTHER" id="PTHR43464">
    <property type="entry name" value="METHYLTRANSFERASE"/>
    <property type="match status" value="1"/>
</dbReference>
<proteinExistence type="predicted"/>
<keyword evidence="2" id="KW-0808">Transferase</keyword>
<dbReference type="SUPFAM" id="SSF53335">
    <property type="entry name" value="S-adenosyl-L-methionine-dependent methyltransferases"/>
    <property type="match status" value="1"/>
</dbReference>
<evidence type="ECO:0000313" key="5">
    <source>
        <dbReference type="EMBL" id="GFG69154.1"/>
    </source>
</evidence>
<protein>
    <recommendedName>
        <fullName evidence="4">Methyltransferase domain-containing protein</fullName>
    </recommendedName>
</protein>